<organism evidence="9 10">
    <name type="scientific">Silvimonas terrae</name>
    <dbReference type="NCBI Taxonomy" id="300266"/>
    <lineage>
        <taxon>Bacteria</taxon>
        <taxon>Pseudomonadati</taxon>
        <taxon>Pseudomonadota</taxon>
        <taxon>Betaproteobacteria</taxon>
        <taxon>Neisseriales</taxon>
        <taxon>Chitinibacteraceae</taxon>
        <taxon>Silvimonas</taxon>
    </lineage>
</organism>
<evidence type="ECO:0000256" key="6">
    <source>
        <dbReference type="SAM" id="Coils"/>
    </source>
</evidence>
<feature type="coiled-coil region" evidence="6">
    <location>
        <begin position="173"/>
        <end position="200"/>
    </location>
</feature>
<comment type="subcellular location">
    <subcellularLocation>
        <location evidence="1">Cell membrane</location>
        <topology evidence="1">Multi-pass membrane protein</topology>
    </subcellularLocation>
</comment>
<proteinExistence type="predicted"/>
<dbReference type="EMBL" id="JACHHN010000003">
    <property type="protein sequence ID" value="MBB5190808.1"/>
    <property type="molecule type" value="Genomic_DNA"/>
</dbReference>
<keyword evidence="3 7" id="KW-0812">Transmembrane</keyword>
<feature type="transmembrane region" description="Helical" evidence="7">
    <location>
        <begin position="395"/>
        <end position="415"/>
    </location>
</feature>
<sequence>MTIGQLLQILKARKRLVLLVLFLMVAMMVAIVMFFPPRYAAEAILTIDVGSVDPVSGQTDSQTSAPGYLSTQAKIIESHNTAIKVIHALKLGDDKAVQQSYIDATQGKGTLDDWLADRLLHDVKATVARDGNIITIKYTSPDPKFSSMMANAFAAAYVQMVTDLHSGTEQQNNAFFQSQLKTLQANLATAQQKLAVFQQKNGIVATDEKMDVESQRLTELSTQMVAAQALALEAQSRARGSSNQPDVINNPLVQNLKGQVAQLEAKFKELAAKEGSNNPAYQQALAELNEAKAQLAQAMATYSQGLSNGASNASSRLAGQQKEMETQREKLLQMKTLRAQSQIMEREVESAQNAFDTALRRQTETSLQARVTRGDTGMLKSAPEPLGPSFPRPEIMIPLGIILGLLFGGALAVVVELSNRRLRSVVDVELLLNLPVLATINTKHGKVALLPQRGTAKLTLNHGAGS</sequence>
<dbReference type="GO" id="GO:0004713">
    <property type="term" value="F:protein tyrosine kinase activity"/>
    <property type="evidence" value="ECO:0007669"/>
    <property type="project" value="TreeGrafter"/>
</dbReference>
<feature type="coiled-coil region" evidence="6">
    <location>
        <begin position="253"/>
        <end position="354"/>
    </location>
</feature>
<reference evidence="9 10" key="1">
    <citation type="submission" date="2020-08" db="EMBL/GenBank/DDBJ databases">
        <title>Genomic Encyclopedia of Type Strains, Phase IV (KMG-IV): sequencing the most valuable type-strain genomes for metagenomic binning, comparative biology and taxonomic classification.</title>
        <authorList>
            <person name="Goeker M."/>
        </authorList>
    </citation>
    <scope>NUCLEOTIDE SEQUENCE [LARGE SCALE GENOMIC DNA]</scope>
    <source>
        <strain evidence="9 10">DSM 18233</strain>
    </source>
</reference>
<keyword evidence="10" id="KW-1185">Reference proteome</keyword>
<evidence type="ECO:0000256" key="3">
    <source>
        <dbReference type="ARBA" id="ARBA00022692"/>
    </source>
</evidence>
<protein>
    <submittedName>
        <fullName evidence="9">Chain length determinant protein EpsF</fullName>
    </submittedName>
</protein>
<dbReference type="PANTHER" id="PTHR32309">
    <property type="entry name" value="TYROSINE-PROTEIN KINASE"/>
    <property type="match status" value="1"/>
</dbReference>
<dbReference type="GO" id="GO:0005886">
    <property type="term" value="C:plasma membrane"/>
    <property type="evidence" value="ECO:0007669"/>
    <property type="project" value="UniProtKB-SubCell"/>
</dbReference>
<dbReference type="Proteomes" id="UP000543030">
    <property type="component" value="Unassembled WGS sequence"/>
</dbReference>
<gene>
    <name evidence="9" type="ORF">HNQ50_001531</name>
</gene>
<name>A0A840RE58_9NEIS</name>
<evidence type="ECO:0000256" key="2">
    <source>
        <dbReference type="ARBA" id="ARBA00022475"/>
    </source>
</evidence>
<evidence type="ECO:0000256" key="1">
    <source>
        <dbReference type="ARBA" id="ARBA00004651"/>
    </source>
</evidence>
<keyword evidence="5 7" id="KW-0472">Membrane</keyword>
<dbReference type="RefSeq" id="WP_184099216.1">
    <property type="nucleotide sequence ID" value="NZ_JACHHN010000003.1"/>
</dbReference>
<accession>A0A840RE58</accession>
<keyword evidence="6" id="KW-0175">Coiled coil</keyword>
<evidence type="ECO:0000313" key="9">
    <source>
        <dbReference type="EMBL" id="MBB5190808.1"/>
    </source>
</evidence>
<evidence type="ECO:0000256" key="7">
    <source>
        <dbReference type="SAM" id="Phobius"/>
    </source>
</evidence>
<evidence type="ECO:0000256" key="4">
    <source>
        <dbReference type="ARBA" id="ARBA00022989"/>
    </source>
</evidence>
<keyword evidence="2" id="KW-1003">Cell membrane</keyword>
<keyword evidence="4 7" id="KW-1133">Transmembrane helix</keyword>
<evidence type="ECO:0000259" key="8">
    <source>
        <dbReference type="Pfam" id="PF02706"/>
    </source>
</evidence>
<dbReference type="InterPro" id="IPR003856">
    <property type="entry name" value="LPS_length_determ_N"/>
</dbReference>
<dbReference type="PANTHER" id="PTHR32309:SF13">
    <property type="entry name" value="FERRIC ENTEROBACTIN TRANSPORT PROTEIN FEPE"/>
    <property type="match status" value="1"/>
</dbReference>
<dbReference type="InterPro" id="IPR050445">
    <property type="entry name" value="Bact_polysacc_biosynth/exp"/>
</dbReference>
<comment type="caution">
    <text evidence="9">The sequence shown here is derived from an EMBL/GenBank/DDBJ whole genome shotgun (WGS) entry which is preliminary data.</text>
</comment>
<feature type="domain" description="Polysaccharide chain length determinant N-terminal" evidence="8">
    <location>
        <begin position="3"/>
        <end position="88"/>
    </location>
</feature>
<dbReference type="AlphaFoldDB" id="A0A840RE58"/>
<dbReference type="Pfam" id="PF02706">
    <property type="entry name" value="Wzz"/>
    <property type="match status" value="1"/>
</dbReference>
<evidence type="ECO:0000313" key="10">
    <source>
        <dbReference type="Proteomes" id="UP000543030"/>
    </source>
</evidence>
<feature type="transmembrane region" description="Helical" evidence="7">
    <location>
        <begin position="16"/>
        <end position="35"/>
    </location>
</feature>
<evidence type="ECO:0000256" key="5">
    <source>
        <dbReference type="ARBA" id="ARBA00023136"/>
    </source>
</evidence>